<sequence length="200" mass="20293">MKFVRNLAAIGGGASIMLASAAVAFASHGGPHTVMRYFAPTEKMVGQEYVETIEITNTSSHALAVGNLQVELPAQVQLVSSSPSGTGTGAMTTIPAPSIPVNGRFFANVVVKAVLPGEFVISSATYFVNGERYGFMSAPENISATATGVGVGDDDAGGVGDDEGAGVTDLPRTGAAAGPTLFTLGLLLLSWGAVRSKMVS</sequence>
<feature type="signal peptide" evidence="2">
    <location>
        <begin position="1"/>
        <end position="21"/>
    </location>
</feature>
<proteinExistence type="predicted"/>
<organism evidence="3 4">
    <name type="scientific">Candidatus Doudnabacteria bacterium RIFCSPLOWO2_02_FULL_48_13</name>
    <dbReference type="NCBI Taxonomy" id="1817845"/>
    <lineage>
        <taxon>Bacteria</taxon>
        <taxon>Candidatus Doudnaibacteriota</taxon>
    </lineage>
</organism>
<keyword evidence="1" id="KW-1133">Transmembrane helix</keyword>
<evidence type="ECO:0000313" key="4">
    <source>
        <dbReference type="Proteomes" id="UP000177235"/>
    </source>
</evidence>
<keyword evidence="1" id="KW-0812">Transmembrane</keyword>
<gene>
    <name evidence="3" type="ORF">A3J05_02980</name>
</gene>
<accession>A0A1F5QD20</accession>
<reference evidence="3 4" key="1">
    <citation type="journal article" date="2016" name="Nat. Commun.">
        <title>Thousands of microbial genomes shed light on interconnected biogeochemical processes in an aquifer system.</title>
        <authorList>
            <person name="Anantharaman K."/>
            <person name="Brown C.T."/>
            <person name="Hug L.A."/>
            <person name="Sharon I."/>
            <person name="Castelle C.J."/>
            <person name="Probst A.J."/>
            <person name="Thomas B.C."/>
            <person name="Singh A."/>
            <person name="Wilkins M.J."/>
            <person name="Karaoz U."/>
            <person name="Brodie E.L."/>
            <person name="Williams K.H."/>
            <person name="Hubbard S.S."/>
            <person name="Banfield J.F."/>
        </authorList>
    </citation>
    <scope>NUCLEOTIDE SEQUENCE [LARGE SCALE GENOMIC DNA]</scope>
</reference>
<evidence type="ECO:0000313" key="3">
    <source>
        <dbReference type="EMBL" id="OGF00037.1"/>
    </source>
</evidence>
<dbReference type="AlphaFoldDB" id="A0A1F5QD20"/>
<protein>
    <recommendedName>
        <fullName evidence="5">DUF11 domain-containing protein</fullName>
    </recommendedName>
</protein>
<evidence type="ECO:0008006" key="5">
    <source>
        <dbReference type="Google" id="ProtNLM"/>
    </source>
</evidence>
<feature type="chain" id="PRO_5009520472" description="DUF11 domain-containing protein" evidence="2">
    <location>
        <begin position="22"/>
        <end position="200"/>
    </location>
</feature>
<feature type="transmembrane region" description="Helical" evidence="1">
    <location>
        <begin position="176"/>
        <end position="194"/>
    </location>
</feature>
<dbReference type="EMBL" id="MFFF01000004">
    <property type="protein sequence ID" value="OGF00037.1"/>
    <property type="molecule type" value="Genomic_DNA"/>
</dbReference>
<dbReference type="Proteomes" id="UP000177235">
    <property type="component" value="Unassembled WGS sequence"/>
</dbReference>
<evidence type="ECO:0000256" key="2">
    <source>
        <dbReference type="SAM" id="SignalP"/>
    </source>
</evidence>
<name>A0A1F5QD20_9BACT</name>
<comment type="caution">
    <text evidence="3">The sequence shown here is derived from an EMBL/GenBank/DDBJ whole genome shotgun (WGS) entry which is preliminary data.</text>
</comment>
<evidence type="ECO:0000256" key="1">
    <source>
        <dbReference type="SAM" id="Phobius"/>
    </source>
</evidence>
<keyword evidence="2" id="KW-0732">Signal</keyword>
<keyword evidence="1" id="KW-0472">Membrane</keyword>